<dbReference type="CDD" id="cd00077">
    <property type="entry name" value="HDc"/>
    <property type="match status" value="1"/>
</dbReference>
<keyword evidence="2" id="KW-0378">Hydrolase</keyword>
<dbReference type="Pfam" id="PF01966">
    <property type="entry name" value="HD"/>
    <property type="match status" value="1"/>
</dbReference>
<dbReference type="AlphaFoldDB" id="A0A484R9Q4"/>
<dbReference type="PANTHER" id="PTHR33594:SF1">
    <property type="entry name" value="HD_PDEASE DOMAIN-CONTAINING PROTEIN"/>
    <property type="match status" value="1"/>
</dbReference>
<dbReference type="EMBL" id="CAADIG010000021">
    <property type="protein sequence ID" value="VFR47242.1"/>
    <property type="molecule type" value="Genomic_DNA"/>
</dbReference>
<protein>
    <submittedName>
        <fullName evidence="2">Metal-dependent phosphohydrolase</fullName>
    </submittedName>
</protein>
<evidence type="ECO:0000313" key="2">
    <source>
        <dbReference type="EMBL" id="VFR47242.1"/>
    </source>
</evidence>
<proteinExistence type="predicted"/>
<dbReference type="Gene3D" id="1.10.3210.50">
    <property type="match status" value="1"/>
</dbReference>
<accession>A0A484R9Q4</accession>
<dbReference type="PANTHER" id="PTHR33594">
    <property type="entry name" value="SUPERFAMILY HYDROLASE, PUTATIVE (AFU_ORTHOLOGUE AFUA_1G03035)-RELATED"/>
    <property type="match status" value="1"/>
</dbReference>
<feature type="domain" description="HD/PDEase" evidence="1">
    <location>
        <begin position="27"/>
        <end position="144"/>
    </location>
</feature>
<name>A0A484R9Q4_9ZZZZ</name>
<dbReference type="InterPro" id="IPR003607">
    <property type="entry name" value="HD/PDEase_dom"/>
</dbReference>
<dbReference type="GO" id="GO:0016787">
    <property type="term" value="F:hydrolase activity"/>
    <property type="evidence" value="ECO:0007669"/>
    <property type="project" value="UniProtKB-KW"/>
</dbReference>
<gene>
    <name evidence="2" type="ORF">ANT2_1354</name>
</gene>
<sequence length="215" mass="23229">MPAMHADFDPHPQLAALLLPAVTGGDDGAHDLSHLQRVWKNARAIHACEGGDDEILLAATLLHDCVAVEKNSPLRAQASRLSAAKASGILRGLGWEDARIERAAHVIEAHSFSAAIAPRTLEARILQDADRLDAIGMLGVARCFYVAGRMGSQLYHPDDPQAQARPLDDAHYALDHFPKKLLTLADNFQTPEGARLAGLRHASMLAFLDAFAQEI</sequence>
<dbReference type="SUPFAM" id="SSF109604">
    <property type="entry name" value="HD-domain/PDEase-like"/>
    <property type="match status" value="1"/>
</dbReference>
<dbReference type="InterPro" id="IPR006674">
    <property type="entry name" value="HD_domain"/>
</dbReference>
<evidence type="ECO:0000259" key="1">
    <source>
        <dbReference type="SMART" id="SM00471"/>
    </source>
</evidence>
<dbReference type="SMART" id="SM00471">
    <property type="entry name" value="HDc"/>
    <property type="match status" value="1"/>
</dbReference>
<reference evidence="2" key="1">
    <citation type="submission" date="2019-03" db="EMBL/GenBank/DDBJ databases">
        <authorList>
            <person name="Danneels B."/>
        </authorList>
    </citation>
    <scope>NUCLEOTIDE SEQUENCE</scope>
</reference>
<organism evidence="2">
    <name type="scientific">plant metagenome</name>
    <dbReference type="NCBI Taxonomy" id="1297885"/>
    <lineage>
        <taxon>unclassified sequences</taxon>
        <taxon>metagenomes</taxon>
        <taxon>organismal metagenomes</taxon>
    </lineage>
</organism>